<dbReference type="Gene3D" id="3.40.50.1110">
    <property type="entry name" value="SGNH hydrolase"/>
    <property type="match status" value="1"/>
</dbReference>
<feature type="region of interest" description="Disordered" evidence="2">
    <location>
        <begin position="423"/>
        <end position="511"/>
    </location>
</feature>
<dbReference type="AlphaFoldDB" id="A0A8J9YNR7"/>
<feature type="region of interest" description="Disordered" evidence="2">
    <location>
        <begin position="683"/>
        <end position="725"/>
    </location>
</feature>
<feature type="compositionally biased region" description="Polar residues" evidence="2">
    <location>
        <begin position="194"/>
        <end position="213"/>
    </location>
</feature>
<dbReference type="EMBL" id="OV696696">
    <property type="protein sequence ID" value="CAH1240907.1"/>
    <property type="molecule type" value="Genomic_DNA"/>
</dbReference>
<evidence type="ECO:0000313" key="3">
    <source>
        <dbReference type="EMBL" id="CAH1240907.1"/>
    </source>
</evidence>
<organism evidence="3 4">
    <name type="scientific">Branchiostoma lanceolatum</name>
    <name type="common">Common lancelet</name>
    <name type="synonym">Amphioxus lanceolatum</name>
    <dbReference type="NCBI Taxonomy" id="7740"/>
    <lineage>
        <taxon>Eukaryota</taxon>
        <taxon>Metazoa</taxon>
        <taxon>Chordata</taxon>
        <taxon>Cephalochordata</taxon>
        <taxon>Leptocardii</taxon>
        <taxon>Amphioxiformes</taxon>
        <taxon>Branchiostomatidae</taxon>
        <taxon>Branchiostoma</taxon>
    </lineage>
</organism>
<feature type="compositionally biased region" description="Basic and acidic residues" evidence="2">
    <location>
        <begin position="1"/>
        <end position="19"/>
    </location>
</feature>
<dbReference type="SUPFAM" id="SSF52266">
    <property type="entry name" value="SGNH hydrolase"/>
    <property type="match status" value="1"/>
</dbReference>
<dbReference type="GO" id="GO:0016788">
    <property type="term" value="F:hydrolase activity, acting on ester bonds"/>
    <property type="evidence" value="ECO:0007669"/>
    <property type="project" value="InterPro"/>
</dbReference>
<feature type="compositionally biased region" description="Polar residues" evidence="2">
    <location>
        <begin position="495"/>
        <end position="511"/>
    </location>
</feature>
<feature type="compositionally biased region" description="Polar residues" evidence="2">
    <location>
        <begin position="438"/>
        <end position="460"/>
    </location>
</feature>
<gene>
    <name evidence="3" type="primary">Hypp6189</name>
    <name evidence="3" type="ORF">BLAG_LOCUS4722</name>
</gene>
<feature type="region of interest" description="Disordered" evidence="2">
    <location>
        <begin position="1"/>
        <end position="33"/>
    </location>
</feature>
<keyword evidence="4" id="KW-1185">Reference proteome</keyword>
<name>A0A8J9YNR7_BRALA</name>
<keyword evidence="1" id="KW-0175">Coiled coil</keyword>
<reference evidence="3" key="1">
    <citation type="submission" date="2022-01" db="EMBL/GenBank/DDBJ databases">
        <authorList>
            <person name="Braso-Vives M."/>
        </authorList>
    </citation>
    <scope>NUCLEOTIDE SEQUENCE</scope>
</reference>
<feature type="coiled-coil region" evidence="1">
    <location>
        <begin position="316"/>
        <end position="385"/>
    </location>
</feature>
<evidence type="ECO:0000313" key="4">
    <source>
        <dbReference type="Proteomes" id="UP000838412"/>
    </source>
</evidence>
<evidence type="ECO:0000256" key="1">
    <source>
        <dbReference type="SAM" id="Coils"/>
    </source>
</evidence>
<sequence length="761" mass="84187">MGKEKNDRKCGTPEPETKKYRTRSGTAKTKPWNTPASCIQEFEEIIADHADAEKTQVCSLKIRTSPERVPMWIDANKAYLNESLGSNTGYKFTWKNNKDTQLSITDTTKTGDNMKVVTIHFYHTGTILLHGKGLKWYAESIFPQVKEVVNKLVCESLRQDGGHDDGQSAPEGPITIDSNIEIIETSSDDETPAITVTDNDSQENNADPDQSATPKPVLTHPTAEKENRADFTTPKSVTSPTIRSVLGGLENIILSPFTKGKSKEEKRARRTLIGGNSVSSDEPEQPTEAKHEAVYTTLVDELNELKTLVFRNKVTIDKQGENIDNLQANLQNRKKENAKQAQQIGDLQAELQRQRDITSCLTDTLASQRTDYEALQAQVVLLTNQTQSLDIPTRPDFSDTQGDKSRIDRLYSEIVTGVKNSVSKVTTGGQKSPDVPATLTSETPPTKSAANPATQSTSNPAIRPAANPATHPAANPATHPAANPAFHPAANPATQTGRSTAAPNLNARGPTTQVRVFADSIWNDVDPNKFYRNKSTSIARSTTIPRAIENISTSPDTSTELVIIHTGSNDLDNSKARPASVDICVEQTSKLIDSAKKSYPNAKIVMSQVLPRGTNMESRLNRNIASYNASIEKTCRSDSTLTYIRHRLLSEDRTLYKPDGIHIRPDTGVRLMVADVKRTLRHEEEATSSRQHWNPGTVQRSPPRPFLGDLPNPAFPWKSAPRPPPQWNNWNRQAAPFWMETQDKRHAAEKLVNMLTDFLKN</sequence>
<accession>A0A8J9YNR7</accession>
<feature type="compositionally biased region" description="Low complexity" evidence="2">
    <location>
        <begin position="464"/>
        <end position="494"/>
    </location>
</feature>
<evidence type="ECO:0000256" key="2">
    <source>
        <dbReference type="SAM" id="MobiDB-lite"/>
    </source>
</evidence>
<dbReference type="InterPro" id="IPR001087">
    <property type="entry name" value="GDSL"/>
</dbReference>
<dbReference type="CDD" id="cd00229">
    <property type="entry name" value="SGNH_hydrolase"/>
    <property type="match status" value="1"/>
</dbReference>
<feature type="compositionally biased region" description="Polar residues" evidence="2">
    <location>
        <begin position="23"/>
        <end position="33"/>
    </location>
</feature>
<dbReference type="InterPro" id="IPR036514">
    <property type="entry name" value="SGNH_hydro_sf"/>
</dbReference>
<feature type="compositionally biased region" description="Polar residues" evidence="2">
    <location>
        <begin position="688"/>
        <end position="700"/>
    </location>
</feature>
<proteinExistence type="predicted"/>
<protein>
    <submittedName>
        <fullName evidence="3">Hypp6189 protein</fullName>
    </submittedName>
</protein>
<dbReference type="OrthoDB" id="10013321at2759"/>
<feature type="region of interest" description="Disordered" evidence="2">
    <location>
        <begin position="185"/>
        <end position="240"/>
    </location>
</feature>
<dbReference type="Proteomes" id="UP000838412">
    <property type="component" value="Chromosome 11"/>
</dbReference>
<dbReference type="Pfam" id="PF00657">
    <property type="entry name" value="Lipase_GDSL"/>
    <property type="match status" value="1"/>
</dbReference>